<feature type="region of interest" description="Disordered" evidence="1">
    <location>
        <begin position="30"/>
        <end position="57"/>
    </location>
</feature>
<name>A0ABN3AL90_9MICC</name>
<evidence type="ECO:0000313" key="3">
    <source>
        <dbReference type="Proteomes" id="UP001500974"/>
    </source>
</evidence>
<evidence type="ECO:0008006" key="4">
    <source>
        <dbReference type="Google" id="ProtNLM"/>
    </source>
</evidence>
<organism evidence="2 3">
    <name type="scientific">Arthrobacter parietis</name>
    <dbReference type="NCBI Taxonomy" id="271434"/>
    <lineage>
        <taxon>Bacteria</taxon>
        <taxon>Bacillati</taxon>
        <taxon>Actinomycetota</taxon>
        <taxon>Actinomycetes</taxon>
        <taxon>Micrococcales</taxon>
        <taxon>Micrococcaceae</taxon>
        <taxon>Arthrobacter</taxon>
    </lineage>
</organism>
<dbReference type="Pfam" id="PF20060">
    <property type="entry name" value="DUF6459"/>
    <property type="match status" value="1"/>
</dbReference>
<feature type="compositionally biased region" description="Pro residues" evidence="1">
    <location>
        <begin position="46"/>
        <end position="57"/>
    </location>
</feature>
<protein>
    <recommendedName>
        <fullName evidence="4">Energy transducer TonB</fullName>
    </recommendedName>
</protein>
<sequence>MSAISHLPTTADVAPLAKVSGAPRPLLLHDPTALGRTDEATVLSLPRPPAPMPSPEPVIPDELETLARKVARGALEVLGGTRPLQQMARMLDARSYERLQLRSNLVRSIEQTRGSASGGRTGSSASRLHRNVLIRSVRICPITASIFEVSVVAAEQQRARAIALRIERWRGQWRVTELQIG</sequence>
<proteinExistence type="predicted"/>
<evidence type="ECO:0000256" key="1">
    <source>
        <dbReference type="SAM" id="MobiDB-lite"/>
    </source>
</evidence>
<accession>A0ABN3AL90</accession>
<reference evidence="2 3" key="1">
    <citation type="journal article" date="2019" name="Int. J. Syst. Evol. Microbiol.">
        <title>The Global Catalogue of Microorganisms (GCM) 10K type strain sequencing project: providing services to taxonomists for standard genome sequencing and annotation.</title>
        <authorList>
            <consortium name="The Broad Institute Genomics Platform"/>
            <consortium name="The Broad Institute Genome Sequencing Center for Infectious Disease"/>
            <person name="Wu L."/>
            <person name="Ma J."/>
        </authorList>
    </citation>
    <scope>NUCLEOTIDE SEQUENCE [LARGE SCALE GENOMIC DNA]</scope>
    <source>
        <strain evidence="2 3">JCM 14917</strain>
    </source>
</reference>
<dbReference type="InterPro" id="IPR045596">
    <property type="entry name" value="DUF6459"/>
</dbReference>
<keyword evidence="3" id="KW-1185">Reference proteome</keyword>
<evidence type="ECO:0000313" key="2">
    <source>
        <dbReference type="EMBL" id="GAA2171863.1"/>
    </source>
</evidence>
<dbReference type="RefSeq" id="WP_277358349.1">
    <property type="nucleotide sequence ID" value="NZ_BAAAON010000001.1"/>
</dbReference>
<comment type="caution">
    <text evidence="2">The sequence shown here is derived from an EMBL/GenBank/DDBJ whole genome shotgun (WGS) entry which is preliminary data.</text>
</comment>
<dbReference type="Proteomes" id="UP001500974">
    <property type="component" value="Unassembled WGS sequence"/>
</dbReference>
<gene>
    <name evidence="2" type="ORF">GCM10009784_00120</name>
</gene>
<dbReference type="EMBL" id="BAAAON010000001">
    <property type="protein sequence ID" value="GAA2171863.1"/>
    <property type="molecule type" value="Genomic_DNA"/>
</dbReference>